<sequence length="744" mass="83447">MECNRDDAIRSKEIAERKFNENDIAGAKRFALKAKTLFDSLEGIDNMISALDIHIRAQTKIEGENDLYGILDISASDDDEKIKKQYRKLALQTHPDKNKFSGAESAFKLIQDAWDVLSDKDKKRSYDQKRFGGSSRVYQNGFAENANATPGSTMSSMNGFFWQNSGRHPSYATDTFWTYCDSCQMSFQYSREYVNRNLACSFCQTEFVAVETPPPTAPVYYNVTNLMDTSSNMDDPQGTGVPYSSNKIFDPVLQPVFGSVGGAHASRYPVQQTCKPARKEEVAEVNVARREEATKRKHEQASSSLGSSSSAAKVIHRRKAVTKEMEAEKRRCINNKSKVSGQKNNTNKVVGKSTSSAADGDSGPQMHPAKRKSASSIGTSGTKRRKMPSDHNSGNARTSFGKVFLQLETEIPGLKMEKMKLQIRDKLEEFKSRRANVENKGNVHVSLEKKKTWKWKKPATLFVYTRRNRKEHRKEPGVDAIGAGSSHKHLDGKYSCLDQVPSSDEGSCVMPVPEADFYTFGDHPETSFQNGQIWAAYDEEDGMPRYYALIQKVLSRHPFKVRLAFLKAKDCSEFVTSNWISYGYSKTCGDFIVGTPKNTDQLNTFSHVVTWEKGPGGIIRIFPRKGDIWALYQNWSPEWNTCTPDDTIYKYDLVQVLDSYNPSAGISVMPIVKVPGFVSVFTPLLDPTKSRTIPKEEMLRFSHQVPFHVLTGEEAKNSPKGCYELDPGSTPKELLQVVPQSDGV</sequence>
<dbReference type="EnsemblPlants" id="OBART01G42240.1">
    <property type="protein sequence ID" value="OBART01G42240.1"/>
    <property type="gene ID" value="OBART01G42240"/>
</dbReference>
<dbReference type="Gene3D" id="1.10.287.110">
    <property type="entry name" value="DnaJ domain"/>
    <property type="match status" value="1"/>
</dbReference>
<feature type="region of interest" description="Disordered" evidence="1">
    <location>
        <begin position="715"/>
        <end position="744"/>
    </location>
</feature>
<dbReference type="PROSITE" id="PS00636">
    <property type="entry name" value="DNAJ_1"/>
    <property type="match status" value="1"/>
</dbReference>
<dbReference type="InterPro" id="IPR036869">
    <property type="entry name" value="J_dom_sf"/>
</dbReference>
<dbReference type="SMR" id="A0A0D3EY11"/>
<dbReference type="Proteomes" id="UP000026960">
    <property type="component" value="Chromosome 1"/>
</dbReference>
<feature type="compositionally biased region" description="Polar residues" evidence="1">
    <location>
        <begin position="334"/>
        <end position="357"/>
    </location>
</feature>
<dbReference type="PaxDb" id="65489-OBART01G42240.1"/>
<dbReference type="InterPro" id="IPR056988">
    <property type="entry name" value="Zn_ribbon_pln"/>
</dbReference>
<reference evidence="3" key="1">
    <citation type="journal article" date="2009" name="Rice">
        <title>De Novo Next Generation Sequencing of Plant Genomes.</title>
        <authorList>
            <person name="Rounsley S."/>
            <person name="Marri P.R."/>
            <person name="Yu Y."/>
            <person name="He R."/>
            <person name="Sisneros N."/>
            <person name="Goicoechea J.L."/>
            <person name="Lee S.J."/>
            <person name="Angelova A."/>
            <person name="Kudrna D."/>
            <person name="Luo M."/>
            <person name="Affourtit J."/>
            <person name="Desany B."/>
            <person name="Knight J."/>
            <person name="Niazi F."/>
            <person name="Egholm M."/>
            <person name="Wing R.A."/>
        </authorList>
    </citation>
    <scope>NUCLEOTIDE SEQUENCE [LARGE SCALE GENOMIC DNA]</scope>
    <source>
        <strain evidence="3">cv. IRGC 105608</strain>
    </source>
</reference>
<dbReference type="SMART" id="SM00271">
    <property type="entry name" value="DnaJ"/>
    <property type="match status" value="1"/>
</dbReference>
<dbReference type="HOGENOM" id="CLU_004676_1_0_1"/>
<dbReference type="AlphaFoldDB" id="A0A0D3EY11"/>
<feature type="domain" description="J" evidence="2">
    <location>
        <begin position="66"/>
        <end position="130"/>
    </location>
</feature>
<dbReference type="Gramene" id="OBART01G42240.1">
    <property type="protein sequence ID" value="OBART01G42240.1"/>
    <property type="gene ID" value="OBART01G42240"/>
</dbReference>
<feature type="compositionally biased region" description="Low complexity" evidence="1">
    <location>
        <begin position="301"/>
        <end position="312"/>
    </location>
</feature>
<feature type="compositionally biased region" description="Basic and acidic residues" evidence="1">
    <location>
        <begin position="321"/>
        <end position="331"/>
    </location>
</feature>
<organism evidence="3">
    <name type="scientific">Oryza barthii</name>
    <dbReference type="NCBI Taxonomy" id="65489"/>
    <lineage>
        <taxon>Eukaryota</taxon>
        <taxon>Viridiplantae</taxon>
        <taxon>Streptophyta</taxon>
        <taxon>Embryophyta</taxon>
        <taxon>Tracheophyta</taxon>
        <taxon>Spermatophyta</taxon>
        <taxon>Magnoliopsida</taxon>
        <taxon>Liliopsida</taxon>
        <taxon>Poales</taxon>
        <taxon>Poaceae</taxon>
        <taxon>BOP clade</taxon>
        <taxon>Oryzoideae</taxon>
        <taxon>Oryzeae</taxon>
        <taxon>Oryzinae</taxon>
        <taxon>Oryza</taxon>
    </lineage>
</organism>
<feature type="region of interest" description="Disordered" evidence="1">
    <location>
        <begin position="289"/>
        <end position="397"/>
    </location>
</feature>
<dbReference type="PROSITE" id="PS50076">
    <property type="entry name" value="DNAJ_2"/>
    <property type="match status" value="1"/>
</dbReference>
<evidence type="ECO:0000313" key="4">
    <source>
        <dbReference type="Proteomes" id="UP000026960"/>
    </source>
</evidence>
<dbReference type="SUPFAM" id="SSF46565">
    <property type="entry name" value="Chaperone J-domain"/>
    <property type="match status" value="1"/>
</dbReference>
<dbReference type="STRING" id="65489.A0A0D3EY11"/>
<dbReference type="eggNOG" id="ENOG502QQV4">
    <property type="taxonomic scope" value="Eukaryota"/>
</dbReference>
<name>A0A0D3EY11_9ORYZ</name>
<dbReference type="PANTHER" id="PTHR44137:SF9">
    <property type="entry name" value="OS01G0923800 PROTEIN"/>
    <property type="match status" value="1"/>
</dbReference>
<reference evidence="3" key="2">
    <citation type="submission" date="2015-03" db="UniProtKB">
        <authorList>
            <consortium name="EnsemblPlants"/>
        </authorList>
    </citation>
    <scope>IDENTIFICATION</scope>
</reference>
<dbReference type="PRINTS" id="PR00625">
    <property type="entry name" value="JDOMAIN"/>
</dbReference>
<dbReference type="PANTHER" id="PTHR44137">
    <property type="entry name" value="BNAC03G44070D PROTEIN"/>
    <property type="match status" value="1"/>
</dbReference>
<dbReference type="Pfam" id="PF00226">
    <property type="entry name" value="DnaJ"/>
    <property type="match status" value="1"/>
</dbReference>
<dbReference type="Pfam" id="PF23551">
    <property type="entry name" value="Zn_ribbon_20"/>
    <property type="match status" value="1"/>
</dbReference>
<keyword evidence="4" id="KW-1185">Reference proteome</keyword>
<dbReference type="GO" id="GO:0005783">
    <property type="term" value="C:endoplasmic reticulum"/>
    <property type="evidence" value="ECO:0007669"/>
    <property type="project" value="UniProtKB-ARBA"/>
</dbReference>
<dbReference type="InterPro" id="IPR001623">
    <property type="entry name" value="DnaJ_domain"/>
</dbReference>
<dbReference type="CDD" id="cd06257">
    <property type="entry name" value="DnaJ"/>
    <property type="match status" value="1"/>
</dbReference>
<accession>A0A0D3EY11</accession>
<protein>
    <recommendedName>
        <fullName evidence="2">J domain-containing protein</fullName>
    </recommendedName>
</protein>
<evidence type="ECO:0000313" key="3">
    <source>
        <dbReference type="EnsemblPlants" id="OBART01G42240.1"/>
    </source>
</evidence>
<proteinExistence type="predicted"/>
<dbReference type="InterPro" id="IPR024593">
    <property type="entry name" value="DUF3444"/>
</dbReference>
<dbReference type="InterPro" id="IPR018253">
    <property type="entry name" value="DnaJ_domain_CS"/>
</dbReference>
<evidence type="ECO:0000259" key="2">
    <source>
        <dbReference type="PROSITE" id="PS50076"/>
    </source>
</evidence>
<dbReference type="Pfam" id="PF11926">
    <property type="entry name" value="DUF3444"/>
    <property type="match status" value="1"/>
</dbReference>
<evidence type="ECO:0000256" key="1">
    <source>
        <dbReference type="SAM" id="MobiDB-lite"/>
    </source>
</evidence>